<comment type="caution">
    <text evidence="4">The sequence shown here is derived from an EMBL/GenBank/DDBJ whole genome shotgun (WGS) entry which is preliminary data.</text>
</comment>
<dbReference type="RefSeq" id="WP_006366174.1">
    <property type="nucleotide sequence ID" value="NZ_AASE01000007.1"/>
</dbReference>
<dbReference type="PANTHER" id="PTHR30244">
    <property type="entry name" value="TRANSAMINASE"/>
    <property type="match status" value="1"/>
</dbReference>
<keyword evidence="2 3" id="KW-0663">Pyridoxal phosphate</keyword>
<evidence type="ECO:0000256" key="3">
    <source>
        <dbReference type="RuleBase" id="RU004508"/>
    </source>
</evidence>
<dbReference type="Gene3D" id="3.40.640.10">
    <property type="entry name" value="Type I PLP-dependent aspartate aminotransferase-like (Major domain)"/>
    <property type="match status" value="1"/>
</dbReference>
<reference evidence="4 5" key="2">
    <citation type="submission" date="2006-07" db="EMBL/GenBank/DDBJ databases">
        <title>Sequencing of the draft genome and assembly of Chlorobium ferroxidans DSM 13031.</title>
        <authorList>
            <consortium name="US DOE Joint Genome Institute (JGI-PGF)"/>
            <person name="Copeland A."/>
            <person name="Lucas S."/>
            <person name="Lapidus A."/>
            <person name="Barry K."/>
            <person name="Glavina del Rio T."/>
            <person name="Dalin E."/>
            <person name="Tice H."/>
            <person name="Bruce D."/>
            <person name="Pitluck S."/>
            <person name="Richardson P."/>
        </authorList>
    </citation>
    <scope>NUCLEOTIDE SEQUENCE [LARGE SCALE GENOMIC DNA]</scope>
    <source>
        <strain evidence="4 5">DSM 13031</strain>
    </source>
</reference>
<dbReference type="InterPro" id="IPR000653">
    <property type="entry name" value="DegT/StrS_aminotransferase"/>
</dbReference>
<dbReference type="Pfam" id="PF01041">
    <property type="entry name" value="DegT_DnrJ_EryC1"/>
    <property type="match status" value="1"/>
</dbReference>
<dbReference type="PANTHER" id="PTHR30244:SF42">
    <property type="entry name" value="UDP-2-ACETAMIDO-2-DEOXY-3-OXO-D-GLUCURONATE AMINOTRANSFERASE"/>
    <property type="match status" value="1"/>
</dbReference>
<feature type="modified residue" description="N6-(pyridoxal phosphate)lysine" evidence="2">
    <location>
        <position position="190"/>
    </location>
</feature>
<dbReference type="PIRSF" id="PIRSF000390">
    <property type="entry name" value="PLP_StrS"/>
    <property type="match status" value="1"/>
</dbReference>
<keyword evidence="5" id="KW-1185">Reference proteome</keyword>
<dbReference type="InterPro" id="IPR015424">
    <property type="entry name" value="PyrdxlP-dep_Trfase"/>
</dbReference>
<dbReference type="InterPro" id="IPR015422">
    <property type="entry name" value="PyrdxlP-dep_Trfase_small"/>
</dbReference>
<dbReference type="AlphaFoldDB" id="Q0YS84"/>
<accession>Q0YS84</accession>
<dbReference type="Gene3D" id="3.90.1150.10">
    <property type="entry name" value="Aspartate Aminotransferase, domain 1"/>
    <property type="match status" value="1"/>
</dbReference>
<evidence type="ECO:0000313" key="4">
    <source>
        <dbReference type="EMBL" id="EAT59106.1"/>
    </source>
</evidence>
<sequence length="370" mass="40719">MQFIDLLSQKDRIRTPLLQRLERIVDSCQFIMGPEVTELESRLAAYVCSRHCVSCSSGTDALLMPLLAKGIGPGDAVLTTPFTFFATAEVISLAGATPVFVDVCPETFNINPELVGRGVEEALAKGLKPKALIPIDLFGLPADYERIEAVAASFNLWILEDAAQGFGGSFRGRKAGSFGLVGATSFFPAKPLGCYGDGGAIFTDDDELDRLLRSVRIHGSGVDKYNNERIGINGRLDSFQAAVLLEKLAIFDDELDARQRVADSYSRRLEGKVTVPRIPEGYRSAWAQYSVLAASSSERDQLMQALQKEGIPTMIYYKIPLHLQKAYASLNYKEGDFPVSEDMSSRVFSLPMHPYLKDEEVERICEVLLA</sequence>
<dbReference type="GO" id="GO:0000271">
    <property type="term" value="P:polysaccharide biosynthetic process"/>
    <property type="evidence" value="ECO:0007669"/>
    <property type="project" value="TreeGrafter"/>
</dbReference>
<evidence type="ECO:0000256" key="1">
    <source>
        <dbReference type="PIRSR" id="PIRSR000390-1"/>
    </source>
</evidence>
<feature type="active site" description="Proton acceptor" evidence="1">
    <location>
        <position position="190"/>
    </location>
</feature>
<dbReference type="SUPFAM" id="SSF53383">
    <property type="entry name" value="PLP-dependent transferases"/>
    <property type="match status" value="1"/>
</dbReference>
<name>Q0YS84_9CHLB</name>
<keyword evidence="4" id="KW-0032">Aminotransferase</keyword>
<evidence type="ECO:0000313" key="5">
    <source>
        <dbReference type="Proteomes" id="UP000004162"/>
    </source>
</evidence>
<proteinExistence type="inferred from homology"/>
<comment type="similarity">
    <text evidence="3">Belongs to the DegT/DnrJ/EryC1 family.</text>
</comment>
<protein>
    <submittedName>
        <fullName evidence="4">DegT/DnrJ/EryC1/StrS aminotransferase</fullName>
    </submittedName>
</protein>
<organism evidence="4 5">
    <name type="scientific">Chlorobium ferrooxidans DSM 13031</name>
    <dbReference type="NCBI Taxonomy" id="377431"/>
    <lineage>
        <taxon>Bacteria</taxon>
        <taxon>Pseudomonadati</taxon>
        <taxon>Chlorobiota</taxon>
        <taxon>Chlorobiia</taxon>
        <taxon>Chlorobiales</taxon>
        <taxon>Chlorobiaceae</taxon>
        <taxon>Chlorobium/Pelodictyon group</taxon>
        <taxon>Chlorobium</taxon>
    </lineage>
</organism>
<evidence type="ECO:0000256" key="2">
    <source>
        <dbReference type="PIRSR" id="PIRSR000390-2"/>
    </source>
</evidence>
<dbReference type="CDD" id="cd00616">
    <property type="entry name" value="AHBA_syn"/>
    <property type="match status" value="1"/>
</dbReference>
<dbReference type="EMBL" id="AASE01000007">
    <property type="protein sequence ID" value="EAT59106.1"/>
    <property type="molecule type" value="Genomic_DNA"/>
</dbReference>
<dbReference type="GO" id="GO:0008483">
    <property type="term" value="F:transaminase activity"/>
    <property type="evidence" value="ECO:0007669"/>
    <property type="project" value="UniProtKB-KW"/>
</dbReference>
<dbReference type="GO" id="GO:0030170">
    <property type="term" value="F:pyridoxal phosphate binding"/>
    <property type="evidence" value="ECO:0007669"/>
    <property type="project" value="TreeGrafter"/>
</dbReference>
<dbReference type="Proteomes" id="UP000004162">
    <property type="component" value="Unassembled WGS sequence"/>
</dbReference>
<dbReference type="OrthoDB" id="9810913at2"/>
<keyword evidence="4" id="KW-0808">Transferase</keyword>
<dbReference type="InterPro" id="IPR015421">
    <property type="entry name" value="PyrdxlP-dep_Trfase_major"/>
</dbReference>
<reference evidence="4 5" key="1">
    <citation type="submission" date="2006-07" db="EMBL/GenBank/DDBJ databases">
        <title>Annotation of the draft genome assembly of Chlorobium ferroxidans DSM 13031.</title>
        <authorList>
            <consortium name="US DOE Joint Genome Institute (JGI-ORNL)"/>
            <person name="Larimer F."/>
            <person name="Land M."/>
            <person name="Hauser L."/>
        </authorList>
    </citation>
    <scope>NUCLEOTIDE SEQUENCE [LARGE SCALE GENOMIC DNA]</scope>
    <source>
        <strain evidence="4 5">DSM 13031</strain>
    </source>
</reference>
<gene>
    <name evidence="4" type="ORF">CferDRAFT_1113</name>
</gene>